<protein>
    <submittedName>
        <fullName evidence="3">LuxR C-terminal-related transcriptional regulator</fullName>
    </submittedName>
</protein>
<evidence type="ECO:0000313" key="4">
    <source>
        <dbReference type="EMBL" id="WGL93875.1"/>
    </source>
</evidence>
<accession>A0AA95GBH4</accession>
<reference evidence="3" key="1">
    <citation type="submission" date="2023-04" db="EMBL/GenBank/DDBJ databases">
        <title>Genome dynamics across the evolutionary transition to endosymbiosis.</title>
        <authorList>
            <person name="Siozios S."/>
            <person name="Nadal-Jimenez P."/>
            <person name="Azagi T."/>
            <person name="Sprong H."/>
            <person name="Frost C.L."/>
            <person name="Parratt S.R."/>
            <person name="Taylor G."/>
            <person name="Brettell L."/>
            <person name="Lew K.C."/>
            <person name="Croft L."/>
            <person name="King K.C."/>
            <person name="Brockhurst M.A."/>
            <person name="Hypsa V."/>
            <person name="Novakova E."/>
            <person name="Darby A.C."/>
            <person name="Hurst G.D.D."/>
        </authorList>
    </citation>
    <scope>NUCLEOTIDE SEQUENCE</scope>
    <source>
        <strain evidence="3">AIh</strain>
        <plasmid evidence="3">paIh2</plasmid>
    </source>
</reference>
<keyword evidence="1" id="KW-0238">DNA-binding</keyword>
<dbReference type="Pfam" id="PF00196">
    <property type="entry name" value="GerE"/>
    <property type="match status" value="1"/>
</dbReference>
<evidence type="ECO:0000313" key="5">
    <source>
        <dbReference type="Proteomes" id="UP001177597"/>
    </source>
</evidence>
<dbReference type="RefSeq" id="WP_280628303.1">
    <property type="nucleotide sequence ID" value="NZ_CP123492.1"/>
</dbReference>
<dbReference type="GO" id="GO:0006355">
    <property type="term" value="P:regulation of DNA-templated transcription"/>
    <property type="evidence" value="ECO:0007669"/>
    <property type="project" value="InterPro"/>
</dbReference>
<dbReference type="InterPro" id="IPR016032">
    <property type="entry name" value="Sig_transdc_resp-reg_C-effctor"/>
</dbReference>
<sequence>MKSELIKCFLSSGVPCGFADSEGEIKANAKMVDFLGLNKDAPEMVTLLEKIRTEKSPFFVIINLVSDYKKAPKVWQFHFLPLFCSENGYLGTFFHAHEFLFLSPLEYVDGMHPYFVTTEKPNKLFTDREWDFLFFTMYRLSIKDIARRLNIFPSTVESHLKTIYRKVDVHSACQLRAFCREKGINRYIPPQLLSSDKRLIKVSNNHVN</sequence>
<name>A0AA95GBH4_9GAMM</name>
<feature type="domain" description="HTH luxR-type" evidence="2">
    <location>
        <begin position="118"/>
        <end position="183"/>
    </location>
</feature>
<dbReference type="InterPro" id="IPR036388">
    <property type="entry name" value="WH-like_DNA-bd_sf"/>
</dbReference>
<dbReference type="PROSITE" id="PS50043">
    <property type="entry name" value="HTH_LUXR_2"/>
    <property type="match status" value="1"/>
</dbReference>
<dbReference type="CDD" id="cd06170">
    <property type="entry name" value="LuxR_C_like"/>
    <property type="match status" value="1"/>
</dbReference>
<dbReference type="Gene3D" id="1.10.10.10">
    <property type="entry name" value="Winged helix-like DNA-binding domain superfamily/Winged helix DNA-binding domain"/>
    <property type="match status" value="1"/>
</dbReference>
<organism evidence="3 5">
    <name type="scientific">Arsenophonus nasoniae</name>
    <name type="common">son-killer infecting Nasonia vitripennis</name>
    <dbReference type="NCBI Taxonomy" id="638"/>
    <lineage>
        <taxon>Bacteria</taxon>
        <taxon>Pseudomonadati</taxon>
        <taxon>Pseudomonadota</taxon>
        <taxon>Gammaproteobacteria</taxon>
        <taxon>Enterobacterales</taxon>
        <taxon>Morganellaceae</taxon>
        <taxon>Arsenophonus</taxon>
    </lineage>
</organism>
<dbReference type="EMBL" id="CP123492">
    <property type="protein sequence ID" value="WGL93864.1"/>
    <property type="molecule type" value="Genomic_DNA"/>
</dbReference>
<evidence type="ECO:0000313" key="3">
    <source>
        <dbReference type="EMBL" id="WGL93864.1"/>
    </source>
</evidence>
<dbReference type="Proteomes" id="UP001177597">
    <property type="component" value="Plasmid paIh2"/>
</dbReference>
<dbReference type="GO" id="GO:0003677">
    <property type="term" value="F:DNA binding"/>
    <property type="evidence" value="ECO:0007669"/>
    <property type="project" value="UniProtKB-KW"/>
</dbReference>
<geneLocation type="plasmid" evidence="3 5">
    <name>paIh2</name>
</geneLocation>
<proteinExistence type="predicted"/>
<keyword evidence="3" id="KW-0614">Plasmid</keyword>
<gene>
    <name evidence="3" type="ORF">QE207_00870</name>
    <name evidence="4" type="ORF">QE207_00950</name>
</gene>
<dbReference type="SUPFAM" id="SSF46894">
    <property type="entry name" value="C-terminal effector domain of the bipartite response regulators"/>
    <property type="match status" value="1"/>
</dbReference>
<dbReference type="AlphaFoldDB" id="A0AA95GBH4"/>
<evidence type="ECO:0000259" key="2">
    <source>
        <dbReference type="PROSITE" id="PS50043"/>
    </source>
</evidence>
<dbReference type="InterPro" id="IPR000792">
    <property type="entry name" value="Tscrpt_reg_LuxR_C"/>
</dbReference>
<dbReference type="EMBL" id="CP123492">
    <property type="protein sequence ID" value="WGL93875.1"/>
    <property type="molecule type" value="Genomic_DNA"/>
</dbReference>
<dbReference type="SMART" id="SM00421">
    <property type="entry name" value="HTH_LUXR"/>
    <property type="match status" value="1"/>
</dbReference>
<evidence type="ECO:0000256" key="1">
    <source>
        <dbReference type="ARBA" id="ARBA00023125"/>
    </source>
</evidence>